<evidence type="ECO:0000313" key="2">
    <source>
        <dbReference type="Proteomes" id="UP000194546"/>
    </source>
</evidence>
<dbReference type="EMBL" id="NBTY01000113">
    <property type="protein sequence ID" value="OTP72409.1"/>
    <property type="molecule type" value="Genomic_DNA"/>
</dbReference>
<protein>
    <submittedName>
        <fullName evidence="1">Uncharacterized protein</fullName>
    </submittedName>
</protein>
<accession>A0A242MM63</accession>
<name>A0A242MM63_CABSO</name>
<proteinExistence type="predicted"/>
<evidence type="ECO:0000313" key="1">
    <source>
        <dbReference type="EMBL" id="OTP72409.1"/>
    </source>
</evidence>
<reference evidence="1 2" key="1">
    <citation type="submission" date="2017-03" db="EMBL/GenBank/DDBJ databases">
        <title>Genome analysis of strain PAMC 26510.</title>
        <authorList>
            <person name="Oh H.-M."/>
            <person name="Yang J.-A."/>
        </authorList>
    </citation>
    <scope>NUCLEOTIDE SEQUENCE [LARGE SCALE GENOMIC DNA]</scope>
    <source>
        <strain evidence="1 2">PAMC 26510</strain>
    </source>
</reference>
<dbReference type="Proteomes" id="UP000194546">
    <property type="component" value="Unassembled WGS sequence"/>
</dbReference>
<dbReference type="AlphaFoldDB" id="A0A242MM63"/>
<gene>
    <name evidence="1" type="ORF">PAMC26510_21520</name>
</gene>
<organism evidence="1 2">
    <name type="scientific">Caballeronia sordidicola</name>
    <name type="common">Burkholderia sordidicola</name>
    <dbReference type="NCBI Taxonomy" id="196367"/>
    <lineage>
        <taxon>Bacteria</taxon>
        <taxon>Pseudomonadati</taxon>
        <taxon>Pseudomonadota</taxon>
        <taxon>Betaproteobacteria</taxon>
        <taxon>Burkholderiales</taxon>
        <taxon>Burkholderiaceae</taxon>
        <taxon>Caballeronia</taxon>
    </lineage>
</organism>
<comment type="caution">
    <text evidence="1">The sequence shown here is derived from an EMBL/GenBank/DDBJ whole genome shotgun (WGS) entry which is preliminary data.</text>
</comment>
<sequence length="44" mass="4652">MLIRPIVAGGAVGVLRERDTVPRTFQRAINGRYARSSCAAPPGA</sequence>